<dbReference type="SUPFAM" id="SSF47672">
    <property type="entry name" value="Transferrin receptor-like dimerisation domain"/>
    <property type="match status" value="1"/>
</dbReference>
<gene>
    <name evidence="9" type="primary">ATG10</name>
</gene>
<protein>
    <recommendedName>
        <fullName evidence="8">Transferrin receptor-like dimerisation domain-containing protein</fullName>
    </recommendedName>
</protein>
<dbReference type="GO" id="GO:0006508">
    <property type="term" value="P:proteolysis"/>
    <property type="evidence" value="ECO:0007669"/>
    <property type="project" value="UniProtKB-KW"/>
</dbReference>
<dbReference type="Ensembl" id="ENSOTST00005191071.1">
    <property type="protein sequence ID" value="ENSOTSP00005119863.1"/>
    <property type="gene ID" value="ENSOTSG00005072274.1"/>
</dbReference>
<keyword evidence="6" id="KW-0482">Metalloprotease</keyword>
<dbReference type="InterPro" id="IPR039373">
    <property type="entry name" value="Peptidase_M28B"/>
</dbReference>
<dbReference type="Pfam" id="PF04253">
    <property type="entry name" value="TFR_dimer"/>
    <property type="match status" value="1"/>
</dbReference>
<evidence type="ECO:0000256" key="1">
    <source>
        <dbReference type="ARBA" id="ARBA00001947"/>
    </source>
</evidence>
<evidence type="ECO:0000313" key="9">
    <source>
        <dbReference type="Ensembl" id="ENSOTSP00005119863.1"/>
    </source>
</evidence>
<dbReference type="InterPro" id="IPR007365">
    <property type="entry name" value="TFR-like_dimer_dom"/>
</dbReference>
<keyword evidence="5" id="KW-0862">Zinc</keyword>
<reference evidence="10" key="1">
    <citation type="journal article" date="2018" name="PLoS ONE">
        <title>Chinook salmon (Oncorhynchus tshawytscha) genome and transcriptome.</title>
        <authorList>
            <person name="Christensen K.A."/>
            <person name="Leong J.S."/>
            <person name="Sakhrani D."/>
            <person name="Biagi C.A."/>
            <person name="Minkley D.R."/>
            <person name="Withler R.E."/>
            <person name="Rondeau E.B."/>
            <person name="Koop B.F."/>
            <person name="Devlin R.H."/>
        </authorList>
    </citation>
    <scope>NUCLEOTIDE SEQUENCE [LARGE SCALE GENOMIC DNA]</scope>
</reference>
<dbReference type="PANTHER" id="PTHR10404">
    <property type="entry name" value="N-ACETYLATED-ALPHA-LINKED ACIDIC DIPEPTIDASE"/>
    <property type="match status" value="1"/>
</dbReference>
<evidence type="ECO:0000259" key="8">
    <source>
        <dbReference type="Pfam" id="PF04253"/>
    </source>
</evidence>
<feature type="domain" description="Transferrin receptor-like dimerisation" evidence="8">
    <location>
        <begin position="238"/>
        <end position="285"/>
    </location>
</feature>
<reference evidence="9" key="2">
    <citation type="submission" date="2025-08" db="UniProtKB">
        <authorList>
            <consortium name="Ensembl"/>
        </authorList>
    </citation>
    <scope>IDENTIFICATION</scope>
</reference>
<keyword evidence="4" id="KW-0378">Hydrolase</keyword>
<accession>A0AAZ3PUH0</accession>
<dbReference type="InterPro" id="IPR036757">
    <property type="entry name" value="TFR-like_dimer_dom_sf"/>
</dbReference>
<dbReference type="Proteomes" id="UP000694402">
    <property type="component" value="Unassembled WGS sequence"/>
</dbReference>
<comment type="cofactor">
    <cofactor evidence="1">
        <name>Zn(2+)</name>
        <dbReference type="ChEBI" id="CHEBI:29105"/>
    </cofactor>
</comment>
<sequence length="310" mass="35614">MNIHTSNQVTRIYNVIGRIPGTVETGTSVRSVEKLLSKGLWTIEWIEWSYGHTGHHNGYCSHLQAQSGYSKSLTTIHDLTPADACQVQKTLVCSALHLSLCPEEGEEEVSLYESWHKQDNWTDDSGRARHTKNRKTARYSSYPVYHSVYETFELLRAVAEVRRCLTFLLADSQLLSLDKHCDALETYRVSFGKRKQHTQTFTYRHSFCMPHQVQYSTLILHSVLCNTLDVIASYLLFPLFRHLIFTPSSHNKYTGESFPGIYDVLFDVEHAVNPKQAWEEVRRHILSHPAYHSVVSSLKQSHHPPCLTQV</sequence>
<evidence type="ECO:0000256" key="4">
    <source>
        <dbReference type="ARBA" id="ARBA00022801"/>
    </source>
</evidence>
<evidence type="ECO:0000256" key="5">
    <source>
        <dbReference type="ARBA" id="ARBA00022833"/>
    </source>
</evidence>
<reference evidence="9" key="3">
    <citation type="submission" date="2025-09" db="UniProtKB">
        <authorList>
            <consortium name="Ensembl"/>
        </authorList>
    </citation>
    <scope>IDENTIFICATION</scope>
</reference>
<dbReference type="AlphaFoldDB" id="A0AAZ3PUH0"/>
<evidence type="ECO:0000313" key="10">
    <source>
        <dbReference type="Proteomes" id="UP000694402"/>
    </source>
</evidence>
<keyword evidence="7" id="KW-0325">Glycoprotein</keyword>
<proteinExistence type="predicted"/>
<dbReference type="PANTHER" id="PTHR10404:SF36">
    <property type="entry name" value="GLUTAMATE CARBOXYPEPTIDASE 2"/>
    <property type="match status" value="1"/>
</dbReference>
<evidence type="ECO:0000256" key="6">
    <source>
        <dbReference type="ARBA" id="ARBA00023049"/>
    </source>
</evidence>
<keyword evidence="10" id="KW-1185">Reference proteome</keyword>
<organism evidence="9 10">
    <name type="scientific">Oncorhynchus tshawytscha</name>
    <name type="common">Chinook salmon</name>
    <name type="synonym">Salmo tshawytscha</name>
    <dbReference type="NCBI Taxonomy" id="74940"/>
    <lineage>
        <taxon>Eukaryota</taxon>
        <taxon>Metazoa</taxon>
        <taxon>Chordata</taxon>
        <taxon>Craniata</taxon>
        <taxon>Vertebrata</taxon>
        <taxon>Euteleostomi</taxon>
        <taxon>Actinopterygii</taxon>
        <taxon>Neopterygii</taxon>
        <taxon>Teleostei</taxon>
        <taxon>Protacanthopterygii</taxon>
        <taxon>Salmoniformes</taxon>
        <taxon>Salmonidae</taxon>
        <taxon>Salmoninae</taxon>
        <taxon>Oncorhynchus</taxon>
    </lineage>
</organism>
<dbReference type="GeneTree" id="ENSGT01060000252820"/>
<name>A0AAZ3PUH0_ONCTS</name>
<keyword evidence="2" id="KW-0645">Protease</keyword>
<keyword evidence="3" id="KW-0479">Metal-binding</keyword>
<dbReference type="Gene3D" id="3.40.630.10">
    <property type="entry name" value="Zn peptidases"/>
    <property type="match status" value="1"/>
</dbReference>
<dbReference type="GO" id="GO:0046872">
    <property type="term" value="F:metal ion binding"/>
    <property type="evidence" value="ECO:0007669"/>
    <property type="project" value="UniProtKB-KW"/>
</dbReference>
<dbReference type="Gene3D" id="1.20.930.40">
    <property type="entry name" value="Transferrin receptor-like, dimerisation domain"/>
    <property type="match status" value="1"/>
</dbReference>
<evidence type="ECO:0000256" key="2">
    <source>
        <dbReference type="ARBA" id="ARBA00022670"/>
    </source>
</evidence>
<dbReference type="GO" id="GO:0008237">
    <property type="term" value="F:metallopeptidase activity"/>
    <property type="evidence" value="ECO:0007669"/>
    <property type="project" value="UniProtKB-KW"/>
</dbReference>
<evidence type="ECO:0000256" key="7">
    <source>
        <dbReference type="ARBA" id="ARBA00023180"/>
    </source>
</evidence>
<evidence type="ECO:0000256" key="3">
    <source>
        <dbReference type="ARBA" id="ARBA00022723"/>
    </source>
</evidence>
<dbReference type="GO" id="GO:0004180">
    <property type="term" value="F:carboxypeptidase activity"/>
    <property type="evidence" value="ECO:0007669"/>
    <property type="project" value="TreeGrafter"/>
</dbReference>